<dbReference type="Pfam" id="PF20220">
    <property type="entry name" value="ABC_toxin_N"/>
    <property type="match status" value="1"/>
</dbReference>
<evidence type="ECO:0000259" key="3">
    <source>
        <dbReference type="Pfam" id="PF18276"/>
    </source>
</evidence>
<dbReference type="EMBL" id="LCWF01000130">
    <property type="protein sequence ID" value="KKY18164.1"/>
    <property type="molecule type" value="Genomic_DNA"/>
</dbReference>
<dbReference type="InterPro" id="IPR011658">
    <property type="entry name" value="PA14_dom"/>
</dbReference>
<reference evidence="6 7" key="1">
    <citation type="submission" date="2015-05" db="EMBL/GenBank/DDBJ databases">
        <title>Distinctive expansion of gene families associated with plant cell wall degradation and secondary metabolism in the genomes of grapevine trunk pathogens.</title>
        <authorList>
            <person name="Lawrence D.P."/>
            <person name="Travadon R."/>
            <person name="Rolshausen P.E."/>
            <person name="Baumgartner K."/>
        </authorList>
    </citation>
    <scope>NUCLEOTIDE SEQUENCE [LARGE SCALE GENOMIC DNA]</scope>
    <source>
        <strain evidence="6">UCRPC4</strain>
    </source>
</reference>
<dbReference type="Pfam" id="PF18413">
    <property type="entry name" value="Neuraminidase"/>
    <property type="match status" value="1"/>
</dbReference>
<dbReference type="Pfam" id="PF18276">
    <property type="entry name" value="TcA_TcB_BD"/>
    <property type="match status" value="1"/>
</dbReference>
<protein>
    <submittedName>
        <fullName evidence="6">Putative toxin subunit</fullName>
    </submittedName>
</protein>
<keyword evidence="1" id="KW-0175">Coiled coil</keyword>
<dbReference type="Proteomes" id="UP000053317">
    <property type="component" value="Unassembled WGS sequence"/>
</dbReference>
<comment type="caution">
    <text evidence="6">The sequence shown here is derived from an EMBL/GenBank/DDBJ whole genome shotgun (WGS) entry which is preliminary data.</text>
</comment>
<feature type="domain" description="Neuraminidase-like" evidence="4">
    <location>
        <begin position="1760"/>
        <end position="1927"/>
    </location>
</feature>
<sequence>MTTESAPALNEHLEAILPILPEDEVLALQAAAKAVNTTDLLAIIEAADKSGLNTSQVQNIKLAAQVADLSNKNVDLAQIAYDDKEITTLAGMARAYDAKAIAEKLPDGESQSQVAEDFAKQLFIADPTSTVAGLVSRGEISMGDPTVDEAIVALLDHAEVDISTLQTTEALSVTFEEIQPDVQVAAVDAIKTIRRVGALTSSPSAIGPLVSMKFHSANSMATMSSESFLAATKDVLAEPVAQEIHAMAVSRNMAISNTLFSAIQASHGTGMQVLDAEEMTDNRMDFEGKTQVDVQKIVKGLGEKQVNWEALFGSNDEALVEDSSTVYSPAAYLVDLLQYLRKVKSTKTETNALGMLLHRRPDLADLQLSRENTEVPIPYIDLANEVMESFIADYGNYRNADDPKTANIIAYNVQPEQSPDVLWQPQNTEMKAYGFLAESVYPLTLPYHQPIDTARIYLKFLGIDRAELIDTFRSRMKDQGGDKPNWADLHLEKTNRLHDAESLGLTEEEYVLLTEQSFQTKEYYNTILNIPVTRYDDEVGCKPTHSLYGYQSIADLQARDNTGLESVKLQFLRRTKISWQDLVEIVQTKYINPDFPSGKSQRMLEAFGGSYRYLQTLIDPNPVTEQNRKTNLINTMFKMATERRGIQDTTPNLEEISAWAKNEFEAFGQVIVLESGEHPFLRLEPTQDIPKEFSIEWSTSGKVATGKEIPYTSLTLREDGIMVDQQGRAVGNVDQEGTLLVFGQLKDGTGILKRFPSYTFKVYKLDDERKGDSRSLVASVGSDSKIIKEVDKMTVSWAQTARNGGSSSIDSIKLMHLDGAPLTDNDWRRLQKFIRLWKKLGWSASEVDMAITGLQSKKDSRVAEINPDILHELTVVKDILSLTSFSVEKTLALWTNLPTTGENSAFRRVFLKGSILRTDTSYKPDKYGVFFSSTKPMQLSSERSTLLASLNLSGEDILAVLDDKYSYHLEDKFNLENLSALYRYKILSDFLQIKVSQLLPLLDIFTTPLSSPTATLDFLKTCLRLRNMGFNIDEMRYVTTETSSSLSVNDIKVLVTCKQIQDELLAISGAHQNLYHNQKVTDDLLRSKASIIFDERTVSGILQFLQGTTVYNAVIPGDFTATVSIPENLTAKVKYFEQDTTTAKNAHLEIVGFLTSAELKLVQEIIDVKDAKFEIARGLVTKAVEDYQLQLRALFDSVLFGVFKDPTPLLQAEDKDARYRLFLSALLEYLRTKLSHNLIISKMAAVVGTSDLDITAALLKAITNTVDDKSISALESLLRLGSPAEKRGKQTRWDGYLLVPQTDDYVLHVNSADKPSGFFIDNKEYDFEFVGSGSGSATSSTDRAKPIRLYANQLYRLKLFDVAIEDLQWQVSGSPRTAVPSSALLPDLAQFKLQSLFDRLHRAAIVADKFALRVESIQDLADHQADFDGLNFNSFSVQQLRRLGEYSDFCKSLPASPAMSLRSLFNWAALHKSSTKVTSKGDEDATLLPEKISLATGWDKARITEILLEADFYHGDTHIFVNEKHLVRLQKMLKMAQSANVGIPMLFEWSRPVPRKALGSKKGDLKAQRLRSAEQFVVYDEIARSIQLAVKSKISPEAYASALRPLNDKLRENQRNAMIDYILNLDEILLRGVIDADSLFEFFLIDVQMTSLVETSRIQQAIATVQLFVQRCFLGLERDTVLPESLDGGIWEWMKNYSTWAANRKVFLYPENWIDPGLRDDKTTFFKELDGGLLQKEITHESITNAFTGYVSKLTDIANLEPVTLFIEESGSKPKTFHFFARTRTAPFTFWYRTLDFETKYWAPWEKMDIEIPSYTTRSGANGVYLIPVMLGQRLIVFIPQITVVTITMESSTVTLPSAAGTDYKVPYTPKQYDIKMSWTEYRNGKWTPRYVGSESFQCTQNFTKAEKKEGEQETEDIKVNSSFNDPIESFFVTSALLPSREEVVLQIFTLKLPNTTLLADPSWVGDFKFTGSQIIKAYETDIPSATRKLLENDIKSKQSANQQFYFNKVKTNEIKVFSTQTKAISTGADVSLNKGYLLNIAYLTYGSANPKLSLKETVIGPEGTSVEKDAEYDFTHTLAPKMLNSVLTPFTNVSELRKLMTEQQSLDFWGGNGIQAHELARPYAIYNWELGLHIPMLLADRLLQSQQFDEALAMCRLVFDPQPSSQETGMGRFWNFRPFKEIKNMSLEDYLLKEIGMMPGREIKMVSEWRSKPFLPHLVARQRPLAYMKWVVAKYIEILVAYGDFYFRQNTLESIPSAIQMYILAAHLYGPRGQQVPRRKPRKAKTYKDLQPYLDDFSNAIVEMEEIYPFSNQIVVRDGKTATGAPGFSSIFGFASTFHFSIPDNPKIRQLRALIDDRLFKLRHSQDINGVQRKLPLFEPPVDPALLVKAAAQGIQISSVLSAIDGPMPNYRFQYILGRALELATEVKGMGASLLASREKYDAETSAALRARHEKVAYGIALDVRRTNLLEAEAALKALEESRKGPLYRLKFYLQNLGLESTALPDIDTDFQELALSIQKPVDEGGLKLISYEKEEQDKYGEAQSRQSDVGALELTASIFHALPNVTAHATPLGCGVAVTSGPSFYGQALQATAQYLRMGADKLTYEASGAGRKASSLRGMYDRYLQANTAGYELKAIDKQILAARIRVDIAKKEIENQQKQLDQATEFEEYLRTKYTNADLYSWMQNTTKSLFYDIYNQAYDLAAKAVKTFKYERPNDRTDYLQPSYWDSGRDGLLSGEKLWMALKRLETAYQENRGYDYELSKNISLRHINPVALLTLRETGSCTFDVPEAVFDLDFPGHYLRRIKCISVSIPCIVGPYTSVSATLRLDSHKYRISSLVEGSGYPEKTGSEDPRFTTTNVPITSIGTSTAHDDAGQFELSFKDERYIPFEGAGAISTWTLDLPDQYRQFNYQTISDVVLHMRYTSLDGGGKLKSGAVDAIGQAIGDESFPQHMIIDLKNEYPSAWVALVGANSEKEERTFQLPVMENVLPSFTRGSQPTLTGSALSVSILSDEPLPPAELLWTSTSSPVPPSHEDGPSNGNLNKVTLSQGKWTVNTVNSLFYPNSKDSKKDTTPIKIPIKGKWTLSFEKGQTINATRVWMLVTYTLAK</sequence>
<reference evidence="6 7" key="2">
    <citation type="submission" date="2015-05" db="EMBL/GenBank/DDBJ databases">
        <authorList>
            <person name="Morales-Cruz A."/>
            <person name="Amrine K.C."/>
            <person name="Cantu D."/>
        </authorList>
    </citation>
    <scope>NUCLEOTIDE SEQUENCE [LARGE SCALE GENOMIC DNA]</scope>
    <source>
        <strain evidence="6">UCRPC4</strain>
    </source>
</reference>
<name>A0A0G2E656_PHACM</name>
<dbReference type="SUPFAM" id="SSF56988">
    <property type="entry name" value="Anthrax protective antigen"/>
    <property type="match status" value="1"/>
</dbReference>
<evidence type="ECO:0000313" key="7">
    <source>
        <dbReference type="Proteomes" id="UP000053317"/>
    </source>
</evidence>
<proteinExistence type="predicted"/>
<dbReference type="OrthoDB" id="4469896at2759"/>
<feature type="domain" description="ABC toxin N-terminal" evidence="5">
    <location>
        <begin position="1608"/>
        <end position="1729"/>
    </location>
</feature>
<feature type="coiled-coil region" evidence="1">
    <location>
        <begin position="2643"/>
        <end position="2670"/>
    </location>
</feature>
<dbReference type="InterPro" id="IPR040840">
    <property type="entry name" value="TcA_TcB_BD"/>
</dbReference>
<dbReference type="InterPro" id="IPR046839">
    <property type="entry name" value="ABC_toxin_N"/>
</dbReference>
<feature type="domain" description="PA14" evidence="2">
    <location>
        <begin position="1289"/>
        <end position="1359"/>
    </location>
</feature>
<evidence type="ECO:0000259" key="2">
    <source>
        <dbReference type="Pfam" id="PF07691"/>
    </source>
</evidence>
<evidence type="ECO:0000313" key="6">
    <source>
        <dbReference type="EMBL" id="KKY18164.1"/>
    </source>
</evidence>
<accession>A0A0G2E656</accession>
<evidence type="ECO:0000256" key="1">
    <source>
        <dbReference type="SAM" id="Coils"/>
    </source>
</evidence>
<evidence type="ECO:0000259" key="5">
    <source>
        <dbReference type="Pfam" id="PF20220"/>
    </source>
</evidence>
<keyword evidence="7" id="KW-1185">Reference proteome</keyword>
<organism evidence="6 7">
    <name type="scientific">Phaeomoniella chlamydospora</name>
    <name type="common">Phaeoacremonium chlamydosporum</name>
    <dbReference type="NCBI Taxonomy" id="158046"/>
    <lineage>
        <taxon>Eukaryota</taxon>
        <taxon>Fungi</taxon>
        <taxon>Dikarya</taxon>
        <taxon>Ascomycota</taxon>
        <taxon>Pezizomycotina</taxon>
        <taxon>Eurotiomycetes</taxon>
        <taxon>Chaetothyriomycetidae</taxon>
        <taxon>Phaeomoniellales</taxon>
        <taxon>Phaeomoniellaceae</taxon>
        <taxon>Phaeomoniella</taxon>
    </lineage>
</organism>
<dbReference type="InterPro" id="IPR041079">
    <property type="entry name" value="Neuraminidase-like"/>
</dbReference>
<evidence type="ECO:0000259" key="4">
    <source>
        <dbReference type="Pfam" id="PF18413"/>
    </source>
</evidence>
<dbReference type="Pfam" id="PF07691">
    <property type="entry name" value="PA14"/>
    <property type="match status" value="1"/>
</dbReference>
<feature type="domain" description="Tc toxin complex TcA C-terminal TcB-binding" evidence="3">
    <location>
        <begin position="2641"/>
        <end position="2928"/>
    </location>
</feature>
<gene>
    <name evidence="6" type="ORF">UCRPC4_g05114</name>
</gene>